<evidence type="ECO:0000313" key="3">
    <source>
        <dbReference type="Proteomes" id="UP000326570"/>
    </source>
</evidence>
<feature type="transmembrane region" description="Helical" evidence="1">
    <location>
        <begin position="333"/>
        <end position="354"/>
    </location>
</feature>
<proteinExistence type="predicted"/>
<evidence type="ECO:0000256" key="1">
    <source>
        <dbReference type="SAM" id="Phobius"/>
    </source>
</evidence>
<feature type="transmembrane region" description="Helical" evidence="1">
    <location>
        <begin position="163"/>
        <end position="193"/>
    </location>
</feature>
<feature type="transmembrane region" description="Helical" evidence="1">
    <location>
        <begin position="138"/>
        <end position="157"/>
    </location>
</feature>
<keyword evidence="1" id="KW-1133">Transmembrane helix</keyword>
<feature type="transmembrane region" description="Helical" evidence="1">
    <location>
        <begin position="115"/>
        <end position="131"/>
    </location>
</feature>
<dbReference type="AlphaFoldDB" id="A0A5N1IJB1"/>
<keyword evidence="1" id="KW-0472">Membrane</keyword>
<dbReference type="EMBL" id="VTWT01000012">
    <property type="protein sequence ID" value="KAA9325488.1"/>
    <property type="molecule type" value="Genomic_DNA"/>
</dbReference>
<evidence type="ECO:0008006" key="4">
    <source>
        <dbReference type="Google" id="ProtNLM"/>
    </source>
</evidence>
<keyword evidence="1" id="KW-0812">Transmembrane</keyword>
<feature type="transmembrane region" description="Helical" evidence="1">
    <location>
        <begin position="21"/>
        <end position="46"/>
    </location>
</feature>
<comment type="caution">
    <text evidence="2">The sequence shown here is derived from an EMBL/GenBank/DDBJ whole genome shotgun (WGS) entry which is preliminary data.</text>
</comment>
<accession>A0A5N1IJB1</accession>
<feature type="transmembrane region" description="Helical" evidence="1">
    <location>
        <begin position="66"/>
        <end position="83"/>
    </location>
</feature>
<name>A0A5N1IJB1_9BACT</name>
<gene>
    <name evidence="2" type="ORF">F0P94_18060</name>
</gene>
<sequence length="387" mass="44782">MKPVLNQPAKPGITSPAERRLWLVLAVVWAGMQIYLYNSLGVKIVYDSRHFIGSAELFIQGKRGLFGYRSSYGFYALLISFFLQLNSLKALIGFQVLLSGLATIAFYATVKKISGNYWAAFCAVFVWVTWAELQRWNFYVLTESVFLSLSLLLVYVLTTMRHYWQWMVIPVLLLMLSLTRPNGFLLIPVTLLALTVKFGRFHKRLGFGLLTGSLLLLPLWFWLADYLLKNMGGQVIIWQYPLGYIIQGYQDLVVTPEMPLTIPQETSPLKGLWQVVRQDWVYFFKVSALKLFYYLSMVRPYYSTGHNWFNALLILFVYAWAIRGWVKLKTASWLKAFAAAFWLLQMGIIMLLAPDWDNRFLAPSLPLCLIFSGIGLGLWLKSRFYWR</sequence>
<feature type="transmembrane region" description="Helical" evidence="1">
    <location>
        <begin position="360"/>
        <end position="380"/>
    </location>
</feature>
<dbReference type="RefSeq" id="WP_150905686.1">
    <property type="nucleotide sequence ID" value="NZ_VTWT01000012.1"/>
</dbReference>
<keyword evidence="3" id="KW-1185">Reference proteome</keyword>
<organism evidence="2 3">
    <name type="scientific">Adhaeribacter soli</name>
    <dbReference type="NCBI Taxonomy" id="2607655"/>
    <lineage>
        <taxon>Bacteria</taxon>
        <taxon>Pseudomonadati</taxon>
        <taxon>Bacteroidota</taxon>
        <taxon>Cytophagia</taxon>
        <taxon>Cytophagales</taxon>
        <taxon>Hymenobacteraceae</taxon>
        <taxon>Adhaeribacter</taxon>
    </lineage>
</organism>
<feature type="transmembrane region" description="Helical" evidence="1">
    <location>
        <begin position="308"/>
        <end position="326"/>
    </location>
</feature>
<feature type="transmembrane region" description="Helical" evidence="1">
    <location>
        <begin position="205"/>
        <end position="223"/>
    </location>
</feature>
<dbReference type="Proteomes" id="UP000326570">
    <property type="component" value="Unassembled WGS sequence"/>
</dbReference>
<reference evidence="2 3" key="1">
    <citation type="submission" date="2019-09" db="EMBL/GenBank/DDBJ databases">
        <title>Genome sequence of Adhaeribacter sp. M2.</title>
        <authorList>
            <person name="Srinivasan S."/>
        </authorList>
    </citation>
    <scope>NUCLEOTIDE SEQUENCE [LARGE SCALE GENOMIC DNA]</scope>
    <source>
        <strain evidence="2 3">M2</strain>
    </source>
</reference>
<evidence type="ECO:0000313" key="2">
    <source>
        <dbReference type="EMBL" id="KAA9325488.1"/>
    </source>
</evidence>
<protein>
    <recommendedName>
        <fullName evidence="4">Glycosyltransferase family 39 protein</fullName>
    </recommendedName>
</protein>